<dbReference type="GO" id="GO:0046920">
    <property type="term" value="F:alpha-(1-&gt;3)-fucosyltransferase activity"/>
    <property type="evidence" value="ECO:0007669"/>
    <property type="project" value="TreeGrafter"/>
</dbReference>
<gene>
    <name evidence="5" type="ORF">FNT36_18900</name>
</gene>
<dbReference type="InterPro" id="IPR055270">
    <property type="entry name" value="Glyco_tran_10_C"/>
</dbReference>
<dbReference type="Gene3D" id="3.40.50.11660">
    <property type="entry name" value="Glycosyl transferase family 10, C-terminal domain"/>
    <property type="match status" value="1"/>
</dbReference>
<protein>
    <recommendedName>
        <fullName evidence="4">Fucosyltransferase C-terminal domain-containing protein</fullName>
    </recommendedName>
</protein>
<evidence type="ECO:0000256" key="3">
    <source>
        <dbReference type="ARBA" id="ARBA00022679"/>
    </source>
</evidence>
<evidence type="ECO:0000313" key="5">
    <source>
        <dbReference type="EMBL" id="TVT38269.1"/>
    </source>
</evidence>
<keyword evidence="6" id="KW-1185">Reference proteome</keyword>
<dbReference type="PANTHER" id="PTHR11929">
    <property type="entry name" value="ALPHA- 1,3 -FUCOSYLTRANSFERASE"/>
    <property type="match status" value="1"/>
</dbReference>
<comment type="similarity">
    <text evidence="1">Belongs to the glycosyltransferase 10 family.</text>
</comment>
<evidence type="ECO:0000256" key="2">
    <source>
        <dbReference type="ARBA" id="ARBA00022676"/>
    </source>
</evidence>
<dbReference type="AlphaFoldDB" id="A0A558BP27"/>
<dbReference type="InterPro" id="IPR001503">
    <property type="entry name" value="Glyco_trans_10"/>
</dbReference>
<accession>A0A558BP27</accession>
<dbReference type="SUPFAM" id="SSF53756">
    <property type="entry name" value="UDP-Glycosyltransferase/glycogen phosphorylase"/>
    <property type="match status" value="1"/>
</dbReference>
<dbReference type="Proteomes" id="UP000317624">
    <property type="component" value="Unassembled WGS sequence"/>
</dbReference>
<dbReference type="PANTHER" id="PTHR11929:SF194">
    <property type="entry name" value="ALPHA-(1,3)-FUCOSYLTRANSFERASE 10"/>
    <property type="match status" value="1"/>
</dbReference>
<comment type="caution">
    <text evidence="5">The sequence shown here is derived from an EMBL/GenBank/DDBJ whole genome shotgun (WGS) entry which is preliminary data.</text>
</comment>
<dbReference type="OrthoDB" id="9791032at2"/>
<keyword evidence="2" id="KW-0328">Glycosyltransferase</keyword>
<proteinExistence type="inferred from homology"/>
<dbReference type="GO" id="GO:0016020">
    <property type="term" value="C:membrane"/>
    <property type="evidence" value="ECO:0007669"/>
    <property type="project" value="InterPro"/>
</dbReference>
<dbReference type="EMBL" id="VMRJ01000005">
    <property type="protein sequence ID" value="TVT38269.1"/>
    <property type="molecule type" value="Genomic_DNA"/>
</dbReference>
<dbReference type="RefSeq" id="WP_144850908.1">
    <property type="nucleotide sequence ID" value="NZ_VMRJ01000005.1"/>
</dbReference>
<evidence type="ECO:0000256" key="1">
    <source>
        <dbReference type="ARBA" id="ARBA00008919"/>
    </source>
</evidence>
<organism evidence="5 6">
    <name type="scientific">Hymenobacter setariae</name>
    <dbReference type="NCBI Taxonomy" id="2594794"/>
    <lineage>
        <taxon>Bacteria</taxon>
        <taxon>Pseudomonadati</taxon>
        <taxon>Bacteroidota</taxon>
        <taxon>Cytophagia</taxon>
        <taxon>Cytophagales</taxon>
        <taxon>Hymenobacteraceae</taxon>
        <taxon>Hymenobacter</taxon>
    </lineage>
</organism>
<evidence type="ECO:0000259" key="4">
    <source>
        <dbReference type="Pfam" id="PF00852"/>
    </source>
</evidence>
<keyword evidence="3" id="KW-0808">Transferase</keyword>
<dbReference type="Pfam" id="PF00852">
    <property type="entry name" value="Glyco_transf_10"/>
    <property type="match status" value="1"/>
</dbReference>
<name>A0A558BP27_9BACT</name>
<sequence length="367" mass="42525">MKATLVVLNEADFLQNRIFSDLPINGVKNYGYMFAELRRQLAEHGIDLATQDLHPPEQSTLVISLDVVDYFQTYQRRPGQLLYLLLNEPATYYPEVWKKENHAPFDRTFTWDYTLADGEKYIHHYFAIDLDNYPPFQEVSEAEFNRRKLLVLMAGMFQFTAPKVGSRSLLYTRYRTLRWFGQHMPEQFAFYSRGIDPALYRSFRGLGVLKRVLPRVITNRLVDAVATQRRRAVEAINRGPVPPLDKLTVIRSYRFVVCYENTSTPGYISEKLFDCLFAGCVPVYLGEPNIKQFVPQDCFIDRRAFSTDAELARFLSQMPYTEYSKYIAAMRQFVQGVERQKFGSESNAQRIANVLMTDLAVLSAKAN</sequence>
<dbReference type="InterPro" id="IPR038577">
    <property type="entry name" value="GT10-like_C_sf"/>
</dbReference>
<feature type="domain" description="Fucosyltransferase C-terminal" evidence="4">
    <location>
        <begin position="247"/>
        <end position="328"/>
    </location>
</feature>
<evidence type="ECO:0000313" key="6">
    <source>
        <dbReference type="Proteomes" id="UP000317624"/>
    </source>
</evidence>
<reference evidence="5 6" key="1">
    <citation type="submission" date="2019-07" db="EMBL/GenBank/DDBJ databases">
        <title>Hymenobacter sp. straun FUR1 Genome sequencing and assembly.</title>
        <authorList>
            <person name="Chhetri G."/>
        </authorList>
    </citation>
    <scope>NUCLEOTIDE SEQUENCE [LARGE SCALE GENOMIC DNA]</scope>
    <source>
        <strain evidence="5 6">Fur1</strain>
    </source>
</reference>